<comment type="caution">
    <text evidence="3">The sequence shown here is derived from an EMBL/GenBank/DDBJ whole genome shotgun (WGS) entry which is preliminary data.</text>
</comment>
<dbReference type="Gene3D" id="3.10.450.40">
    <property type="match status" value="1"/>
</dbReference>
<evidence type="ECO:0000259" key="2">
    <source>
        <dbReference type="Pfam" id="PF03413"/>
    </source>
</evidence>
<reference evidence="3" key="1">
    <citation type="submission" date="2021-11" db="EMBL/GenBank/DDBJ databases">
        <authorList>
            <person name="Bulgarelli D."/>
        </authorList>
    </citation>
    <scope>NUCLEOTIDE SEQUENCE</scope>
    <source>
        <strain evidence="3">Bi133</strain>
    </source>
</reference>
<accession>A0A9W4KR81</accession>
<evidence type="ECO:0000256" key="1">
    <source>
        <dbReference type="SAM" id="MobiDB-lite"/>
    </source>
</evidence>
<dbReference type="InterPro" id="IPR025711">
    <property type="entry name" value="PepSY"/>
</dbReference>
<dbReference type="EMBL" id="CAKKMG010000006">
    <property type="protein sequence ID" value="CAH0157806.1"/>
    <property type="molecule type" value="Genomic_DNA"/>
</dbReference>
<sequence length="251" mass="28413">MKIRKMLITAGSTLVFGLLLFVGFQWWAPSLSAESLTKEEVNQTAKDKYPGTIIKTTKSEGEEYQIEMQLETGVYQIRMDAKSGEVRSLKKESIVHEAGETTENIPEKQLNQKEIKARISSQGDLEQIDFVQEKDNSFYKAVVNKNNEKITLILDPYTGAIIDSTMVADSIITEKEAIAIAEKHVKGTGDDTEFYQPPDQTPYYLIEVELEDDRDAVVQVDGYTKEVKTITWEDDEENENDNDNDNDGPEN</sequence>
<feature type="domain" description="PepSY" evidence="2">
    <location>
        <begin position="36"/>
        <end position="88"/>
    </location>
</feature>
<dbReference type="Proteomes" id="UP000789326">
    <property type="component" value="Unassembled WGS sequence"/>
</dbReference>
<protein>
    <recommendedName>
        <fullName evidence="2">PepSY domain-containing protein</fullName>
    </recommendedName>
</protein>
<feature type="compositionally biased region" description="Acidic residues" evidence="1">
    <location>
        <begin position="232"/>
        <end position="251"/>
    </location>
</feature>
<name>A0A9W4KR81_9BACI</name>
<dbReference type="AlphaFoldDB" id="A0A9W4KR81"/>
<evidence type="ECO:0000313" key="3">
    <source>
        <dbReference type="EMBL" id="CAH0157806.1"/>
    </source>
</evidence>
<organism evidence="3 4">
    <name type="scientific">Peribacillus simplex</name>
    <dbReference type="NCBI Taxonomy" id="1478"/>
    <lineage>
        <taxon>Bacteria</taxon>
        <taxon>Bacillati</taxon>
        <taxon>Bacillota</taxon>
        <taxon>Bacilli</taxon>
        <taxon>Bacillales</taxon>
        <taxon>Bacillaceae</taxon>
        <taxon>Peribacillus</taxon>
    </lineage>
</organism>
<feature type="region of interest" description="Disordered" evidence="1">
    <location>
        <begin position="227"/>
        <end position="251"/>
    </location>
</feature>
<dbReference type="RefSeq" id="WP_230300880.1">
    <property type="nucleotide sequence ID" value="NZ_CAKKMG010000006.1"/>
</dbReference>
<feature type="domain" description="PepSY" evidence="2">
    <location>
        <begin position="172"/>
        <end position="227"/>
    </location>
</feature>
<gene>
    <name evidence="3" type="ORF">SRABI133_00872</name>
</gene>
<proteinExistence type="predicted"/>
<evidence type="ECO:0000313" key="4">
    <source>
        <dbReference type="Proteomes" id="UP000789326"/>
    </source>
</evidence>
<dbReference type="Pfam" id="PF03413">
    <property type="entry name" value="PepSY"/>
    <property type="match status" value="2"/>
</dbReference>